<protein>
    <recommendedName>
        <fullName evidence="3">DUF2946 domain-containing protein</fullName>
    </recommendedName>
</protein>
<evidence type="ECO:0000313" key="1">
    <source>
        <dbReference type="EMBL" id="MFC0594526.1"/>
    </source>
</evidence>
<evidence type="ECO:0008006" key="3">
    <source>
        <dbReference type="Google" id="ProtNLM"/>
    </source>
</evidence>
<keyword evidence="2" id="KW-1185">Reference proteome</keyword>
<dbReference type="Proteomes" id="UP001589834">
    <property type="component" value="Unassembled WGS sequence"/>
</dbReference>
<organism evidence="1 2">
    <name type="scientific">Ottowia pentelensis</name>
    <dbReference type="NCBI Taxonomy" id="511108"/>
    <lineage>
        <taxon>Bacteria</taxon>
        <taxon>Pseudomonadati</taxon>
        <taxon>Pseudomonadota</taxon>
        <taxon>Betaproteobacteria</taxon>
        <taxon>Burkholderiales</taxon>
        <taxon>Comamonadaceae</taxon>
        <taxon>Ottowia</taxon>
    </lineage>
</organism>
<evidence type="ECO:0000313" key="2">
    <source>
        <dbReference type="Proteomes" id="UP001589834"/>
    </source>
</evidence>
<comment type="caution">
    <text evidence="1">The sequence shown here is derived from an EMBL/GenBank/DDBJ whole genome shotgun (WGS) entry which is preliminary data.</text>
</comment>
<reference evidence="1 2" key="1">
    <citation type="submission" date="2024-09" db="EMBL/GenBank/DDBJ databases">
        <authorList>
            <person name="Sun Q."/>
            <person name="Mori K."/>
        </authorList>
    </citation>
    <scope>NUCLEOTIDE SEQUENCE [LARGE SCALE GENOMIC DNA]</scope>
    <source>
        <strain evidence="1 2">NCAIM B.02336</strain>
    </source>
</reference>
<gene>
    <name evidence="1" type="ORF">ACFFGG_18400</name>
</gene>
<proteinExistence type="predicted"/>
<dbReference type="EMBL" id="JBHLTN010000044">
    <property type="protein sequence ID" value="MFC0594526.1"/>
    <property type="molecule type" value="Genomic_DNA"/>
</dbReference>
<name>A0ABV6PXG2_9BURK</name>
<accession>A0ABV6PXG2</accession>
<sequence>MLMALIAMCWHWLRPVPLPSAWAGHDVRPVQAPALVAARVCTGKVCAGLPAPPAAPAFLGPAPAVA</sequence>
<dbReference type="RefSeq" id="WP_377542648.1">
    <property type="nucleotide sequence ID" value="NZ_JBHUHJ010000001.1"/>
</dbReference>